<evidence type="ECO:0000313" key="11">
    <source>
        <dbReference type="EMBL" id="KAF2788059.1"/>
    </source>
</evidence>
<reference evidence="11" key="1">
    <citation type="journal article" date="2020" name="Stud. Mycol.">
        <title>101 Dothideomycetes genomes: a test case for predicting lifestyles and emergence of pathogens.</title>
        <authorList>
            <person name="Haridas S."/>
            <person name="Albert R."/>
            <person name="Binder M."/>
            <person name="Bloem J."/>
            <person name="Labutti K."/>
            <person name="Salamov A."/>
            <person name="Andreopoulos B."/>
            <person name="Baker S."/>
            <person name="Barry K."/>
            <person name="Bills G."/>
            <person name="Bluhm B."/>
            <person name="Cannon C."/>
            <person name="Castanera R."/>
            <person name="Culley D."/>
            <person name="Daum C."/>
            <person name="Ezra D."/>
            <person name="Gonzalez J."/>
            <person name="Henrissat B."/>
            <person name="Kuo A."/>
            <person name="Liang C."/>
            <person name="Lipzen A."/>
            <person name="Lutzoni F."/>
            <person name="Magnuson J."/>
            <person name="Mondo S."/>
            <person name="Nolan M."/>
            <person name="Ohm R."/>
            <person name="Pangilinan J."/>
            <person name="Park H.-J."/>
            <person name="Ramirez L."/>
            <person name="Alfaro M."/>
            <person name="Sun H."/>
            <person name="Tritt A."/>
            <person name="Yoshinaga Y."/>
            <person name="Zwiers L.-H."/>
            <person name="Turgeon B."/>
            <person name="Goodwin S."/>
            <person name="Spatafora J."/>
            <person name="Crous P."/>
            <person name="Grigoriev I."/>
        </authorList>
    </citation>
    <scope>NUCLEOTIDE SEQUENCE</scope>
    <source>
        <strain evidence="11">CBS 109.77</strain>
    </source>
</reference>
<dbReference type="Gene3D" id="3.40.390.10">
    <property type="entry name" value="Collagenase (Catalytic Domain)"/>
    <property type="match status" value="1"/>
</dbReference>
<dbReference type="InterPro" id="IPR024079">
    <property type="entry name" value="MetalloPept_cat_dom_sf"/>
</dbReference>
<keyword evidence="4 9" id="KW-0732">Signal</keyword>
<evidence type="ECO:0000256" key="7">
    <source>
        <dbReference type="ARBA" id="ARBA00023049"/>
    </source>
</evidence>
<evidence type="ECO:0000256" key="9">
    <source>
        <dbReference type="SAM" id="SignalP"/>
    </source>
</evidence>
<dbReference type="Pfam" id="PF05572">
    <property type="entry name" value="Peptidase_M43"/>
    <property type="match status" value="1"/>
</dbReference>
<sequence>MKLSHSFLLALCISGISALECRTPDPSPEYLSATQEIARDKIISLKRQTDPIIVVDVYFHIASTVAHKDMISDQQAADQFKVLQDSYAPYGIQFSLKNTSRVVDDLIGTGFYKADGTQGELFTPWLEYTKAYRQGDYSALNVYFYSDMVSGISGICPLPSVVTPGDEFFYRDGCQINANSMPINSTIKGHTTVHEVGHWFGLLHTFQGGCSESGDGASDTPAEGTATSGCPVGKDSCPNLPGLDPIHNYMDYSDDTCTTEFTPEQAARMQRYWYGWRVPS</sequence>
<keyword evidence="3" id="KW-0479">Metal-binding</keyword>
<feature type="chain" id="PRO_5025382102" evidence="9">
    <location>
        <begin position="19"/>
        <end position="280"/>
    </location>
</feature>
<evidence type="ECO:0000256" key="8">
    <source>
        <dbReference type="ARBA" id="ARBA00023157"/>
    </source>
</evidence>
<evidence type="ECO:0000256" key="4">
    <source>
        <dbReference type="ARBA" id="ARBA00022729"/>
    </source>
</evidence>
<evidence type="ECO:0000256" key="5">
    <source>
        <dbReference type="ARBA" id="ARBA00022801"/>
    </source>
</evidence>
<evidence type="ECO:0000256" key="6">
    <source>
        <dbReference type="ARBA" id="ARBA00022833"/>
    </source>
</evidence>
<feature type="signal peptide" evidence="9">
    <location>
        <begin position="1"/>
        <end position="18"/>
    </location>
</feature>
<keyword evidence="7" id="KW-0482">Metalloprotease</keyword>
<dbReference type="Proteomes" id="UP000799757">
    <property type="component" value="Unassembled WGS sequence"/>
</dbReference>
<dbReference type="InterPro" id="IPR008754">
    <property type="entry name" value="Peptidase_M43"/>
</dbReference>
<dbReference type="PANTHER" id="PTHR47466">
    <property type="match status" value="1"/>
</dbReference>
<dbReference type="EMBL" id="MU002252">
    <property type="protein sequence ID" value="KAF2788059.1"/>
    <property type="molecule type" value="Genomic_DNA"/>
</dbReference>
<dbReference type="GO" id="GO:0006508">
    <property type="term" value="P:proteolysis"/>
    <property type="evidence" value="ECO:0007669"/>
    <property type="project" value="UniProtKB-KW"/>
</dbReference>
<dbReference type="GO" id="GO:0046872">
    <property type="term" value="F:metal ion binding"/>
    <property type="evidence" value="ECO:0007669"/>
    <property type="project" value="UniProtKB-KW"/>
</dbReference>
<protein>
    <submittedName>
        <fullName evidence="11">Zincin</fullName>
    </submittedName>
</protein>
<evidence type="ECO:0000256" key="3">
    <source>
        <dbReference type="ARBA" id="ARBA00022723"/>
    </source>
</evidence>
<dbReference type="GO" id="GO:0008237">
    <property type="term" value="F:metallopeptidase activity"/>
    <property type="evidence" value="ECO:0007669"/>
    <property type="project" value="UniProtKB-KW"/>
</dbReference>
<name>A0A6A6WVE1_9PLEO</name>
<evidence type="ECO:0000259" key="10">
    <source>
        <dbReference type="Pfam" id="PF05572"/>
    </source>
</evidence>
<dbReference type="SUPFAM" id="SSF55486">
    <property type="entry name" value="Metalloproteases ('zincins'), catalytic domain"/>
    <property type="match status" value="1"/>
</dbReference>
<evidence type="ECO:0000256" key="2">
    <source>
        <dbReference type="ARBA" id="ARBA00022670"/>
    </source>
</evidence>
<evidence type="ECO:0000256" key="1">
    <source>
        <dbReference type="ARBA" id="ARBA00008721"/>
    </source>
</evidence>
<proteinExistence type="inferred from homology"/>
<gene>
    <name evidence="11" type="ORF">K505DRAFT_256373</name>
</gene>
<keyword evidence="8" id="KW-1015">Disulfide bond</keyword>
<comment type="similarity">
    <text evidence="1">Belongs to the peptidase M43B family.</text>
</comment>
<keyword evidence="12" id="KW-1185">Reference proteome</keyword>
<dbReference type="PANTHER" id="PTHR47466:SF1">
    <property type="entry name" value="METALLOPROTEASE MEP1 (AFU_ORTHOLOGUE AFUA_1G07730)-RELATED"/>
    <property type="match status" value="1"/>
</dbReference>
<dbReference type="OrthoDB" id="536211at2759"/>
<evidence type="ECO:0000313" key="12">
    <source>
        <dbReference type="Proteomes" id="UP000799757"/>
    </source>
</evidence>
<keyword evidence="5" id="KW-0378">Hydrolase</keyword>
<accession>A0A6A6WVE1</accession>
<feature type="domain" description="Peptidase M43 pregnancy-associated plasma-A" evidence="10">
    <location>
        <begin position="139"/>
        <end position="271"/>
    </location>
</feature>
<organism evidence="11 12">
    <name type="scientific">Melanomma pulvis-pyrius CBS 109.77</name>
    <dbReference type="NCBI Taxonomy" id="1314802"/>
    <lineage>
        <taxon>Eukaryota</taxon>
        <taxon>Fungi</taxon>
        <taxon>Dikarya</taxon>
        <taxon>Ascomycota</taxon>
        <taxon>Pezizomycotina</taxon>
        <taxon>Dothideomycetes</taxon>
        <taxon>Pleosporomycetidae</taxon>
        <taxon>Pleosporales</taxon>
        <taxon>Melanommataceae</taxon>
        <taxon>Melanomma</taxon>
    </lineage>
</organism>
<dbReference type="AlphaFoldDB" id="A0A6A6WVE1"/>
<dbReference type="CDD" id="cd04275">
    <property type="entry name" value="ZnMc_pappalysin_like"/>
    <property type="match status" value="1"/>
</dbReference>
<keyword evidence="2" id="KW-0645">Protease</keyword>
<keyword evidence="6" id="KW-0862">Zinc</keyword>